<keyword evidence="1" id="KW-1133">Transmembrane helix</keyword>
<comment type="caution">
    <text evidence="2">The sequence shown here is derived from an EMBL/GenBank/DDBJ whole genome shotgun (WGS) entry which is preliminary data.</text>
</comment>
<evidence type="ECO:0000256" key="1">
    <source>
        <dbReference type="SAM" id="Phobius"/>
    </source>
</evidence>
<evidence type="ECO:0000313" key="2">
    <source>
        <dbReference type="EMBL" id="CAD8168739.1"/>
    </source>
</evidence>
<reference evidence="2" key="1">
    <citation type="submission" date="2021-01" db="EMBL/GenBank/DDBJ databases">
        <authorList>
            <consortium name="Genoscope - CEA"/>
            <person name="William W."/>
        </authorList>
    </citation>
    <scope>NUCLEOTIDE SEQUENCE</scope>
</reference>
<feature type="transmembrane region" description="Helical" evidence="1">
    <location>
        <begin position="117"/>
        <end position="136"/>
    </location>
</feature>
<feature type="transmembrane region" description="Helical" evidence="1">
    <location>
        <begin position="78"/>
        <end position="97"/>
    </location>
</feature>
<organism evidence="2 3">
    <name type="scientific">Paramecium octaurelia</name>
    <dbReference type="NCBI Taxonomy" id="43137"/>
    <lineage>
        <taxon>Eukaryota</taxon>
        <taxon>Sar</taxon>
        <taxon>Alveolata</taxon>
        <taxon>Ciliophora</taxon>
        <taxon>Intramacronucleata</taxon>
        <taxon>Oligohymenophorea</taxon>
        <taxon>Peniculida</taxon>
        <taxon>Parameciidae</taxon>
        <taxon>Paramecium</taxon>
    </lineage>
</organism>
<evidence type="ECO:0008006" key="4">
    <source>
        <dbReference type="Google" id="ProtNLM"/>
    </source>
</evidence>
<accession>A0A8S1UYW2</accession>
<protein>
    <recommendedName>
        <fullName evidence="4">Transmembrane protein</fullName>
    </recommendedName>
</protein>
<feature type="transmembrane region" description="Helical" evidence="1">
    <location>
        <begin position="170"/>
        <end position="196"/>
    </location>
</feature>
<keyword evidence="3" id="KW-1185">Reference proteome</keyword>
<dbReference type="AlphaFoldDB" id="A0A8S1UYW2"/>
<keyword evidence="1" id="KW-0812">Transmembrane</keyword>
<evidence type="ECO:0000313" key="3">
    <source>
        <dbReference type="Proteomes" id="UP000683925"/>
    </source>
</evidence>
<dbReference type="Proteomes" id="UP000683925">
    <property type="component" value="Unassembled WGS sequence"/>
</dbReference>
<gene>
    <name evidence="2" type="ORF">POCTA_138.1.T0520144</name>
</gene>
<name>A0A8S1UYW2_PAROT</name>
<dbReference type="EMBL" id="CAJJDP010000052">
    <property type="protein sequence ID" value="CAD8168739.1"/>
    <property type="molecule type" value="Genomic_DNA"/>
</dbReference>
<sequence>MKKFCLYLFEVKLSNKIQEQKHFAQLAQVCLKFTVVFYFQKWNLGEYDNNFKRQGSLSEYLLILRYFDPEKLCQLSQIFLKTILIIGLCFPLFIFCLRGISIAKTRNLKNKSTSIKVLINIMLIQLFSLCIDLYYWCLFQPFIQVQLEVLLINHQVMDWNSMLKEDYKNVVFIGFLSLFGLLLNTLMMILILLLFYKNVNLKIDFLSLVVNEDWEIVETTKQLKNIFEYQFNLLLSCPKLLLVSKYQNLLQLNDYELFQIQTHEMQNFSKQKNISYVIQKQMSRLNGKIFDEINQEKQFNEQFIKENEVELEKRQKQMNSNLQNKNIHYFYILILIPIQFKRMQEEYFNLIINSEIENYNDYSEDSIMKKQSIILKNDRKKITLKFQLR</sequence>
<keyword evidence="1" id="KW-0472">Membrane</keyword>
<proteinExistence type="predicted"/>